<dbReference type="Proteomes" id="UP001642483">
    <property type="component" value="Unassembled WGS sequence"/>
</dbReference>
<evidence type="ECO:0000256" key="1">
    <source>
        <dbReference type="SAM" id="MobiDB-lite"/>
    </source>
</evidence>
<dbReference type="SUPFAM" id="SSF55920">
    <property type="entry name" value="Creatinase/aminopeptidase"/>
    <property type="match status" value="1"/>
</dbReference>
<dbReference type="Pfam" id="PF16189">
    <property type="entry name" value="Creatinase_N_2"/>
    <property type="match status" value="1"/>
</dbReference>
<feature type="compositionally biased region" description="Polar residues" evidence="1">
    <location>
        <begin position="462"/>
        <end position="474"/>
    </location>
</feature>
<dbReference type="Pfam" id="PF01321">
    <property type="entry name" value="Creatinase_N"/>
    <property type="match status" value="1"/>
</dbReference>
<dbReference type="PANTHER" id="PTHR43763">
    <property type="entry name" value="XAA-PRO AMINOPEPTIDASE 1"/>
    <property type="match status" value="1"/>
</dbReference>
<evidence type="ECO:0000259" key="2">
    <source>
        <dbReference type="Pfam" id="PF00557"/>
    </source>
</evidence>
<comment type="caution">
    <text evidence="4">The sequence shown here is derived from an EMBL/GenBank/DDBJ whole genome shotgun (WGS) entry which is preliminary data.</text>
</comment>
<dbReference type="Gene3D" id="3.90.230.10">
    <property type="entry name" value="Creatinase/methionine aminopeptidase superfamily"/>
    <property type="match status" value="1"/>
</dbReference>
<dbReference type="SUPFAM" id="SSF53092">
    <property type="entry name" value="Creatinase/prolidase N-terminal domain"/>
    <property type="match status" value="1"/>
</dbReference>
<dbReference type="Pfam" id="PF00557">
    <property type="entry name" value="Peptidase_M24"/>
    <property type="match status" value="1"/>
</dbReference>
<dbReference type="InterPro" id="IPR050422">
    <property type="entry name" value="X-Pro_aminopeptidase_P"/>
</dbReference>
<reference evidence="4 5" key="1">
    <citation type="submission" date="2024-02" db="EMBL/GenBank/DDBJ databases">
        <authorList>
            <person name="Daric V."/>
            <person name="Darras S."/>
        </authorList>
    </citation>
    <scope>NUCLEOTIDE SEQUENCE [LARGE SCALE GENOMIC DNA]</scope>
</reference>
<name>A0ABP0GFJ6_CLALP</name>
<sequence>MYAGTKKNKIIKLLDVHQFFFAMKYISMDTYPTKLLLFATIALALFSGLSAKIEDASLEKHFFPYYDAKLKNKPKLTSLRNCSNPDNIYLPPTATNTSKQLSDLRHEMEKNMLAAYMVPSSDAHLSEYLAPGDRKRDWLTGFSGSAGTAVVTHDKAALWTDGRYFEQAEKQLDCNWILMKLGEPNVPSIENWLETELQPGLSVGANPFLFSISSWLYYASSLAGKAIFVVESVPDLIDIIWTDRPATGGNNITVLPNTFTGISWTTKLINIRQEMRSMGANYFLVTLLDEIAWFFNMRGEDIPYTPVFISYVIIPTSSSVILYINQTAWQTNVLNHLNETGCDEQISCVLIKSYDDTFRDLAIIASDTNNKIWMPQDGTSYGMYRGVNTAQQISSESPLKLFKAQKNPTEIAAMRQAHIYDSLAVCEYLQWLEENVLLGGVNEINGAEKLKNLRQAQPTNRGLSFSSISASGPNSAVIHYG</sequence>
<dbReference type="EMBL" id="CAWYQH010000119">
    <property type="protein sequence ID" value="CAK8690370.1"/>
    <property type="molecule type" value="Genomic_DNA"/>
</dbReference>
<feature type="domain" description="Peptidase M24" evidence="2">
    <location>
        <begin position="413"/>
        <end position="480"/>
    </location>
</feature>
<dbReference type="InterPro" id="IPR000587">
    <property type="entry name" value="Creatinase_N"/>
</dbReference>
<proteinExistence type="predicted"/>
<evidence type="ECO:0000313" key="4">
    <source>
        <dbReference type="EMBL" id="CAK8690370.1"/>
    </source>
</evidence>
<dbReference type="InterPro" id="IPR000994">
    <property type="entry name" value="Pept_M24"/>
</dbReference>
<dbReference type="Gene3D" id="3.40.350.10">
    <property type="entry name" value="Creatinase/prolidase N-terminal domain"/>
    <property type="match status" value="2"/>
</dbReference>
<organism evidence="4 5">
    <name type="scientific">Clavelina lepadiformis</name>
    <name type="common">Light-bulb sea squirt</name>
    <name type="synonym">Ascidia lepadiformis</name>
    <dbReference type="NCBI Taxonomy" id="159417"/>
    <lineage>
        <taxon>Eukaryota</taxon>
        <taxon>Metazoa</taxon>
        <taxon>Chordata</taxon>
        <taxon>Tunicata</taxon>
        <taxon>Ascidiacea</taxon>
        <taxon>Aplousobranchia</taxon>
        <taxon>Clavelinidae</taxon>
        <taxon>Clavelina</taxon>
    </lineage>
</organism>
<dbReference type="InterPro" id="IPR036005">
    <property type="entry name" value="Creatinase/aminopeptidase-like"/>
</dbReference>
<feature type="domain" description="Creatinase N-terminal" evidence="3">
    <location>
        <begin position="101"/>
        <end position="225"/>
    </location>
</feature>
<protein>
    <submittedName>
        <fullName evidence="4">Uncharacterized protein</fullName>
    </submittedName>
</protein>
<feature type="region of interest" description="Disordered" evidence="1">
    <location>
        <begin position="462"/>
        <end position="481"/>
    </location>
</feature>
<evidence type="ECO:0000259" key="3">
    <source>
        <dbReference type="Pfam" id="PF01321"/>
    </source>
</evidence>
<dbReference type="PANTHER" id="PTHR43763:SF6">
    <property type="entry name" value="XAA-PRO AMINOPEPTIDASE 1"/>
    <property type="match status" value="1"/>
</dbReference>
<evidence type="ECO:0000313" key="5">
    <source>
        <dbReference type="Proteomes" id="UP001642483"/>
    </source>
</evidence>
<gene>
    <name evidence="4" type="ORF">CVLEPA_LOCUS22998</name>
</gene>
<accession>A0ABP0GFJ6</accession>
<dbReference type="InterPro" id="IPR029149">
    <property type="entry name" value="Creatin/AminoP/Spt16_N"/>
</dbReference>
<keyword evidence="5" id="KW-1185">Reference proteome</keyword>